<feature type="transmembrane region" description="Helical" evidence="13">
    <location>
        <begin position="12"/>
        <end position="35"/>
    </location>
</feature>
<evidence type="ECO:0000313" key="15">
    <source>
        <dbReference type="EMBL" id="OIJ17610.1"/>
    </source>
</evidence>
<gene>
    <name evidence="15" type="ORF">BKP37_03750</name>
</gene>
<dbReference type="RefSeq" id="WP_071308335.1">
    <property type="nucleotide sequence ID" value="NZ_MLQR01000001.1"/>
</dbReference>
<evidence type="ECO:0000256" key="6">
    <source>
        <dbReference type="ARBA" id="ARBA00022692"/>
    </source>
</evidence>
<evidence type="ECO:0000256" key="1">
    <source>
        <dbReference type="ARBA" id="ARBA00000085"/>
    </source>
</evidence>
<dbReference type="PROSITE" id="PS50109">
    <property type="entry name" value="HIS_KIN"/>
    <property type="match status" value="1"/>
</dbReference>
<keyword evidence="6 13" id="KW-0812">Transmembrane</keyword>
<evidence type="ECO:0000256" key="11">
    <source>
        <dbReference type="ARBA" id="ARBA00023012"/>
    </source>
</evidence>
<keyword evidence="9" id="KW-0067">ATP-binding</keyword>
<comment type="subcellular location">
    <subcellularLocation>
        <location evidence="2">Cell membrane</location>
        <topology evidence="2">Multi-pass membrane protein</topology>
    </subcellularLocation>
</comment>
<evidence type="ECO:0000256" key="12">
    <source>
        <dbReference type="ARBA" id="ARBA00023136"/>
    </source>
</evidence>
<evidence type="ECO:0000256" key="2">
    <source>
        <dbReference type="ARBA" id="ARBA00004651"/>
    </source>
</evidence>
<reference evidence="15 16" key="1">
    <citation type="submission" date="2016-10" db="EMBL/GenBank/DDBJ databases">
        <title>Draft genome sequences of four alkaliphilic bacteria belonging to the Anaerobacillus genus.</title>
        <authorList>
            <person name="Bassil N.M."/>
            <person name="Lloyd J.R."/>
        </authorList>
    </citation>
    <scope>NUCLEOTIDE SEQUENCE [LARGE SCALE GENOMIC DNA]</scope>
    <source>
        <strain evidence="15 16">DSM 18345</strain>
    </source>
</reference>
<name>A0A1S2LZF1_9BACI</name>
<accession>A0A1S2LZF1</accession>
<dbReference type="Proteomes" id="UP000179524">
    <property type="component" value="Unassembled WGS sequence"/>
</dbReference>
<evidence type="ECO:0000256" key="9">
    <source>
        <dbReference type="ARBA" id="ARBA00022840"/>
    </source>
</evidence>
<dbReference type="InterPro" id="IPR005467">
    <property type="entry name" value="His_kinase_dom"/>
</dbReference>
<dbReference type="InterPro" id="IPR050351">
    <property type="entry name" value="BphY/WalK/GraS-like"/>
</dbReference>
<evidence type="ECO:0000256" key="4">
    <source>
        <dbReference type="ARBA" id="ARBA00022475"/>
    </source>
</evidence>
<evidence type="ECO:0000256" key="8">
    <source>
        <dbReference type="ARBA" id="ARBA00022777"/>
    </source>
</evidence>
<proteinExistence type="predicted"/>
<evidence type="ECO:0000256" key="3">
    <source>
        <dbReference type="ARBA" id="ARBA00012438"/>
    </source>
</evidence>
<keyword evidence="8" id="KW-0418">Kinase</keyword>
<dbReference type="SUPFAM" id="SSF55874">
    <property type="entry name" value="ATPase domain of HSP90 chaperone/DNA topoisomerase II/histidine kinase"/>
    <property type="match status" value="1"/>
</dbReference>
<dbReference type="AlphaFoldDB" id="A0A1S2LZF1"/>
<dbReference type="GO" id="GO:0005886">
    <property type="term" value="C:plasma membrane"/>
    <property type="evidence" value="ECO:0007669"/>
    <property type="project" value="UniProtKB-SubCell"/>
</dbReference>
<evidence type="ECO:0000256" key="5">
    <source>
        <dbReference type="ARBA" id="ARBA00022679"/>
    </source>
</evidence>
<keyword evidence="12 13" id="KW-0472">Membrane</keyword>
<keyword evidence="4" id="KW-1003">Cell membrane</keyword>
<dbReference type="EC" id="2.7.13.3" evidence="3"/>
<dbReference type="InterPro" id="IPR003594">
    <property type="entry name" value="HATPase_dom"/>
</dbReference>
<evidence type="ECO:0000256" key="10">
    <source>
        <dbReference type="ARBA" id="ARBA00022989"/>
    </source>
</evidence>
<dbReference type="InterPro" id="IPR036890">
    <property type="entry name" value="HATPase_C_sf"/>
</dbReference>
<evidence type="ECO:0000256" key="7">
    <source>
        <dbReference type="ARBA" id="ARBA00022741"/>
    </source>
</evidence>
<dbReference type="Pfam" id="PF02518">
    <property type="entry name" value="HATPase_c"/>
    <property type="match status" value="1"/>
</dbReference>
<keyword evidence="11" id="KW-0902">Two-component regulatory system</keyword>
<evidence type="ECO:0000313" key="16">
    <source>
        <dbReference type="Proteomes" id="UP000179524"/>
    </source>
</evidence>
<keyword evidence="10 13" id="KW-1133">Transmembrane helix</keyword>
<protein>
    <recommendedName>
        <fullName evidence="3">histidine kinase</fullName>
        <ecNumber evidence="3">2.7.13.3</ecNumber>
    </recommendedName>
</protein>
<comment type="caution">
    <text evidence="15">The sequence shown here is derived from an EMBL/GenBank/DDBJ whole genome shotgun (WGS) entry which is preliminary data.</text>
</comment>
<keyword evidence="5" id="KW-0808">Transferase</keyword>
<keyword evidence="16" id="KW-1185">Reference proteome</keyword>
<dbReference type="PRINTS" id="PR00344">
    <property type="entry name" value="BCTRLSENSOR"/>
</dbReference>
<organism evidence="15 16">
    <name type="scientific">Anaerobacillus alkalilacustris</name>
    <dbReference type="NCBI Taxonomy" id="393763"/>
    <lineage>
        <taxon>Bacteria</taxon>
        <taxon>Bacillati</taxon>
        <taxon>Bacillota</taxon>
        <taxon>Bacilli</taxon>
        <taxon>Bacillales</taxon>
        <taxon>Bacillaceae</taxon>
        <taxon>Anaerobacillus</taxon>
    </lineage>
</organism>
<dbReference type="PANTHER" id="PTHR45453:SF2">
    <property type="entry name" value="HISTIDINE KINASE"/>
    <property type="match status" value="1"/>
</dbReference>
<dbReference type="GO" id="GO:0016036">
    <property type="term" value="P:cellular response to phosphate starvation"/>
    <property type="evidence" value="ECO:0007669"/>
    <property type="project" value="TreeGrafter"/>
</dbReference>
<dbReference type="Gene3D" id="3.30.565.10">
    <property type="entry name" value="Histidine kinase-like ATPase, C-terminal domain"/>
    <property type="match status" value="1"/>
</dbReference>
<dbReference type="GO" id="GO:0004721">
    <property type="term" value="F:phosphoprotein phosphatase activity"/>
    <property type="evidence" value="ECO:0007669"/>
    <property type="project" value="TreeGrafter"/>
</dbReference>
<dbReference type="SMART" id="SM00387">
    <property type="entry name" value="HATPase_c"/>
    <property type="match status" value="1"/>
</dbReference>
<evidence type="ECO:0000259" key="14">
    <source>
        <dbReference type="PROSITE" id="PS50109"/>
    </source>
</evidence>
<sequence length="341" mass="39970">MNKKVLINFFKDHLLFTFALYGSSALVITFFWLQTNHQIELIYPLILVSFVYLIFMIIRAYRYLTFHQLVENANGRLDDVSIKGSKWTEEQRMVIEKIKSMADDSLAKVNQLEMQNENKYKIISQIIHNIKTPTSVIDLMVQYSQTEKTNAHEVITKINKENQLINEHLDQALHYLRLDYFQHDFSIEKTDLIQQLREIINVKKDQFIYNQVFPQWNVDEDSFYVLTDKKWNKILLDQLISNAIKYTALKPGEKRVSFYVQCKEDRVLLFIEDTGIGISEHDLKRVCEPFFTGENGRKIRNASGIGLYLSKSISDKMNHQMGISSKVDKGTIVTLTYITKM</sequence>
<dbReference type="PANTHER" id="PTHR45453">
    <property type="entry name" value="PHOSPHATE REGULON SENSOR PROTEIN PHOR"/>
    <property type="match status" value="1"/>
</dbReference>
<feature type="domain" description="Histidine kinase" evidence="14">
    <location>
        <begin position="125"/>
        <end position="341"/>
    </location>
</feature>
<dbReference type="Gene3D" id="1.10.287.130">
    <property type="match status" value="1"/>
</dbReference>
<evidence type="ECO:0000256" key="13">
    <source>
        <dbReference type="SAM" id="Phobius"/>
    </source>
</evidence>
<dbReference type="OrthoDB" id="9780487at2"/>
<feature type="transmembrane region" description="Helical" evidence="13">
    <location>
        <begin position="41"/>
        <end position="61"/>
    </location>
</feature>
<dbReference type="EMBL" id="MLQR01000001">
    <property type="protein sequence ID" value="OIJ17610.1"/>
    <property type="molecule type" value="Genomic_DNA"/>
</dbReference>
<dbReference type="GO" id="GO:0005524">
    <property type="term" value="F:ATP binding"/>
    <property type="evidence" value="ECO:0007669"/>
    <property type="project" value="UniProtKB-KW"/>
</dbReference>
<dbReference type="InterPro" id="IPR004358">
    <property type="entry name" value="Sig_transdc_His_kin-like_C"/>
</dbReference>
<dbReference type="GO" id="GO:0000155">
    <property type="term" value="F:phosphorelay sensor kinase activity"/>
    <property type="evidence" value="ECO:0007669"/>
    <property type="project" value="TreeGrafter"/>
</dbReference>
<keyword evidence="7" id="KW-0547">Nucleotide-binding</keyword>
<comment type="catalytic activity">
    <reaction evidence="1">
        <text>ATP + protein L-histidine = ADP + protein N-phospho-L-histidine.</text>
        <dbReference type="EC" id="2.7.13.3"/>
    </reaction>
</comment>